<accession>A0A8S1RMP6</accession>
<dbReference type="AlphaFoldDB" id="A0A8S1RMP6"/>
<evidence type="ECO:0000313" key="2">
    <source>
        <dbReference type="Proteomes" id="UP000692954"/>
    </source>
</evidence>
<dbReference type="Proteomes" id="UP000692954">
    <property type="component" value="Unassembled WGS sequence"/>
</dbReference>
<name>A0A8S1RMP6_9CILI</name>
<sequence length="75" mass="8918">MLKLTEIMDQACNFCEFQYVHNLPNQDFAVIIKKALYEKYSSSQIIYIRIINDLIFARRSRNYKCIQRLSLLGLP</sequence>
<reference evidence="1" key="1">
    <citation type="submission" date="2021-01" db="EMBL/GenBank/DDBJ databases">
        <authorList>
            <consortium name="Genoscope - CEA"/>
            <person name="William W."/>
        </authorList>
    </citation>
    <scope>NUCLEOTIDE SEQUENCE</scope>
</reference>
<organism evidence="1 2">
    <name type="scientific">Paramecium sonneborni</name>
    <dbReference type="NCBI Taxonomy" id="65129"/>
    <lineage>
        <taxon>Eukaryota</taxon>
        <taxon>Sar</taxon>
        <taxon>Alveolata</taxon>
        <taxon>Ciliophora</taxon>
        <taxon>Intramacronucleata</taxon>
        <taxon>Oligohymenophorea</taxon>
        <taxon>Peniculida</taxon>
        <taxon>Parameciidae</taxon>
        <taxon>Paramecium</taxon>
    </lineage>
</organism>
<protein>
    <submittedName>
        <fullName evidence="1">Uncharacterized protein</fullName>
    </submittedName>
</protein>
<comment type="caution">
    <text evidence="1">The sequence shown here is derived from an EMBL/GenBank/DDBJ whole genome shotgun (WGS) entry which is preliminary data.</text>
</comment>
<proteinExistence type="predicted"/>
<keyword evidence="2" id="KW-1185">Reference proteome</keyword>
<evidence type="ECO:0000313" key="1">
    <source>
        <dbReference type="EMBL" id="CAD8129456.1"/>
    </source>
</evidence>
<dbReference type="EMBL" id="CAJJDN010000224">
    <property type="protein sequence ID" value="CAD8129456.1"/>
    <property type="molecule type" value="Genomic_DNA"/>
</dbReference>
<gene>
    <name evidence="1" type="ORF">PSON_ATCC_30995.1.T2240007</name>
</gene>